<evidence type="ECO:0000313" key="3">
    <source>
        <dbReference type="Proteomes" id="UP001325140"/>
    </source>
</evidence>
<accession>A0ABZ0UNH1</accession>
<keyword evidence="3" id="KW-1185">Reference proteome</keyword>
<feature type="domain" description="COQ9 C-terminal" evidence="1">
    <location>
        <begin position="122"/>
        <end position="163"/>
    </location>
</feature>
<dbReference type="Proteomes" id="UP001325140">
    <property type="component" value="Chromosome"/>
</dbReference>
<dbReference type="EMBL" id="CP110343">
    <property type="protein sequence ID" value="WPX97676.1"/>
    <property type="molecule type" value="Genomic_DNA"/>
</dbReference>
<evidence type="ECO:0000259" key="1">
    <source>
        <dbReference type="Pfam" id="PF08511"/>
    </source>
</evidence>
<dbReference type="InterPro" id="IPR013718">
    <property type="entry name" value="COQ9_C"/>
</dbReference>
<dbReference type="RefSeq" id="WP_323722330.1">
    <property type="nucleotide sequence ID" value="NZ_CP110343.1"/>
</dbReference>
<protein>
    <submittedName>
        <fullName evidence="2">Ubiquinone biosynthesis protein COQ9 family protein</fullName>
    </submittedName>
</protein>
<organism evidence="2 3">
    <name type="scientific">Candidatus Fokinia crypta</name>
    <dbReference type="NCBI Taxonomy" id="1920990"/>
    <lineage>
        <taxon>Bacteria</taxon>
        <taxon>Pseudomonadati</taxon>
        <taxon>Pseudomonadota</taxon>
        <taxon>Alphaproteobacteria</taxon>
        <taxon>Rickettsiales</taxon>
        <taxon>Candidatus Midichloriaceae</taxon>
        <taxon>Candidatus Fokinia</taxon>
    </lineage>
</organism>
<dbReference type="Pfam" id="PF08511">
    <property type="entry name" value="COQ9"/>
    <property type="match status" value="1"/>
</dbReference>
<evidence type="ECO:0000313" key="2">
    <source>
        <dbReference type="EMBL" id="WPX97676.1"/>
    </source>
</evidence>
<proteinExistence type="predicted"/>
<sequence length="198" mass="23410">MYDFLIKRYRSAGNELIHRSLEISTKIGWNEDILECIWSTMDAKWLAFYFTDSTISSYTEFLLLYLVAEHLEDWTPESNSITENVKSALYALCDRYISLEERRLPILCYATKIERKISTMAICYNQADIIWRKIYDVSSDINFYTKRLILGAILYNLFLSLSKNTINKEEYYLQIDRGLAKARTFAKYKSMMKTAFHI</sequence>
<reference evidence="2" key="1">
    <citation type="submission" date="2022-10" db="EMBL/GenBank/DDBJ databases">
        <title>Host association and intracellularity evolved multiple times independently in the Rickettsiales.</title>
        <authorList>
            <person name="Castelli M."/>
            <person name="Nardi T."/>
            <person name="Gammuto L."/>
            <person name="Bellinzona G."/>
            <person name="Sabaneyeva E."/>
            <person name="Potekhin A."/>
            <person name="Serra V."/>
            <person name="Petroni G."/>
            <person name="Sassera D."/>
        </authorList>
    </citation>
    <scope>NUCLEOTIDE SEQUENCE [LARGE SCALE GENOMIC DNA]</scope>
    <source>
        <strain evidence="2">US_Bl 11III1</strain>
    </source>
</reference>
<name>A0ABZ0UNH1_9RICK</name>
<gene>
    <name evidence="2" type="ORF">Fokcrypt_00187</name>
</gene>
<keyword evidence="2" id="KW-0830">Ubiquinone</keyword>